<dbReference type="EMBL" id="CATQJA010002647">
    <property type="protein sequence ID" value="CAJ0576843.1"/>
    <property type="molecule type" value="Genomic_DNA"/>
</dbReference>
<protein>
    <submittedName>
        <fullName evidence="2">Uncharacterized protein</fullName>
    </submittedName>
</protein>
<comment type="caution">
    <text evidence="2">The sequence shown here is derived from an EMBL/GenBank/DDBJ whole genome shotgun (WGS) entry which is preliminary data.</text>
</comment>
<keyword evidence="1" id="KW-0732">Signal</keyword>
<keyword evidence="3" id="KW-1185">Reference proteome</keyword>
<evidence type="ECO:0000313" key="3">
    <source>
        <dbReference type="Proteomes" id="UP001177023"/>
    </source>
</evidence>
<feature type="non-terminal residue" evidence="2">
    <location>
        <position position="66"/>
    </location>
</feature>
<accession>A0AA36G8V4</accession>
<evidence type="ECO:0000256" key="1">
    <source>
        <dbReference type="SAM" id="SignalP"/>
    </source>
</evidence>
<reference evidence="2" key="1">
    <citation type="submission" date="2023-06" db="EMBL/GenBank/DDBJ databases">
        <authorList>
            <person name="Delattre M."/>
        </authorList>
    </citation>
    <scope>NUCLEOTIDE SEQUENCE</scope>
    <source>
        <strain evidence="2">AF72</strain>
    </source>
</reference>
<organism evidence="2 3">
    <name type="scientific">Mesorhabditis spiculigera</name>
    <dbReference type="NCBI Taxonomy" id="96644"/>
    <lineage>
        <taxon>Eukaryota</taxon>
        <taxon>Metazoa</taxon>
        <taxon>Ecdysozoa</taxon>
        <taxon>Nematoda</taxon>
        <taxon>Chromadorea</taxon>
        <taxon>Rhabditida</taxon>
        <taxon>Rhabditina</taxon>
        <taxon>Rhabditomorpha</taxon>
        <taxon>Rhabditoidea</taxon>
        <taxon>Rhabditidae</taxon>
        <taxon>Mesorhabditinae</taxon>
        <taxon>Mesorhabditis</taxon>
    </lineage>
</organism>
<proteinExistence type="predicted"/>
<feature type="chain" id="PRO_5041468729" evidence="1">
    <location>
        <begin position="21"/>
        <end position="66"/>
    </location>
</feature>
<gene>
    <name evidence="2" type="ORF">MSPICULIGERA_LOCUS15128</name>
</gene>
<evidence type="ECO:0000313" key="2">
    <source>
        <dbReference type="EMBL" id="CAJ0576843.1"/>
    </source>
</evidence>
<name>A0AA36G8V4_9BILA</name>
<dbReference type="Proteomes" id="UP001177023">
    <property type="component" value="Unassembled WGS sequence"/>
</dbReference>
<feature type="signal peptide" evidence="1">
    <location>
        <begin position="1"/>
        <end position="20"/>
    </location>
</feature>
<dbReference type="AlphaFoldDB" id="A0AA36G8V4"/>
<sequence length="66" mass="7039">MRSIFYVLLLFAVTARVVECGGACGTKECSWYEGCCHPTKTCMAIYNVPAVIVCTGQTMSSPDGAP</sequence>